<gene>
    <name evidence="1" type="ORF">POL25_03245</name>
</gene>
<name>A0ABT5DT36_9BACT</name>
<evidence type="ECO:0000313" key="1">
    <source>
        <dbReference type="EMBL" id="MDC0715893.1"/>
    </source>
</evidence>
<organism evidence="1 2">
    <name type="scientific">Nannocystis bainbridge</name>
    <dbReference type="NCBI Taxonomy" id="2995303"/>
    <lineage>
        <taxon>Bacteria</taxon>
        <taxon>Pseudomonadati</taxon>
        <taxon>Myxococcota</taxon>
        <taxon>Polyangia</taxon>
        <taxon>Nannocystales</taxon>
        <taxon>Nannocystaceae</taxon>
        <taxon>Nannocystis</taxon>
    </lineage>
</organism>
<dbReference type="Proteomes" id="UP001221686">
    <property type="component" value="Unassembled WGS sequence"/>
</dbReference>
<sequence>MTPPLMNDLAATWSRWKEDTFGTGYHIWHEGLDVAAVTRLKGQARTRALAMLQLGRSLGDDHASEALAAMRDPPTLEAMRVRLDGGDPPLDPSTRVRFVRALHDVAPDPRLADHLVAILQSTWSKGQPWSARVDAAMALRVFAGPADEAALLHAVADPSYLVRSHACDSLLHRWGVRRRRISDHPALFALIRGPDDDTVPTADDLARFAEARRRLQALRPDQ</sequence>
<proteinExistence type="predicted"/>
<dbReference type="Gene3D" id="1.25.10.10">
    <property type="entry name" value="Leucine-rich Repeat Variant"/>
    <property type="match status" value="1"/>
</dbReference>
<comment type="caution">
    <text evidence="1">The sequence shown here is derived from an EMBL/GenBank/DDBJ whole genome shotgun (WGS) entry which is preliminary data.</text>
</comment>
<dbReference type="SUPFAM" id="SSF48371">
    <property type="entry name" value="ARM repeat"/>
    <property type="match status" value="1"/>
</dbReference>
<dbReference type="RefSeq" id="WP_272084324.1">
    <property type="nucleotide sequence ID" value="NZ_JAQNDL010000001.1"/>
</dbReference>
<evidence type="ECO:0000313" key="2">
    <source>
        <dbReference type="Proteomes" id="UP001221686"/>
    </source>
</evidence>
<keyword evidence="2" id="KW-1185">Reference proteome</keyword>
<protein>
    <recommendedName>
        <fullName evidence="3">HEAT repeat domain-containing protein</fullName>
    </recommendedName>
</protein>
<dbReference type="InterPro" id="IPR011989">
    <property type="entry name" value="ARM-like"/>
</dbReference>
<accession>A0ABT5DT36</accession>
<dbReference type="EMBL" id="JAQNDL010000001">
    <property type="protein sequence ID" value="MDC0715893.1"/>
    <property type="molecule type" value="Genomic_DNA"/>
</dbReference>
<evidence type="ECO:0008006" key="3">
    <source>
        <dbReference type="Google" id="ProtNLM"/>
    </source>
</evidence>
<dbReference type="InterPro" id="IPR016024">
    <property type="entry name" value="ARM-type_fold"/>
</dbReference>
<reference evidence="1 2" key="1">
    <citation type="submission" date="2022-11" db="EMBL/GenBank/DDBJ databases">
        <title>Minimal conservation of predation-associated metabolite biosynthetic gene clusters underscores biosynthetic potential of Myxococcota including descriptions for ten novel species: Archangium lansinium sp. nov., Myxococcus landrumus sp. nov., Nannocystis bai.</title>
        <authorList>
            <person name="Ahearne A."/>
            <person name="Stevens C."/>
            <person name="Dowd S."/>
        </authorList>
    </citation>
    <scope>NUCLEOTIDE SEQUENCE [LARGE SCALE GENOMIC DNA]</scope>
    <source>
        <strain evidence="1 2">BB15-2</strain>
    </source>
</reference>